<proteinExistence type="predicted"/>
<evidence type="ECO:0000256" key="1">
    <source>
        <dbReference type="SAM" id="Phobius"/>
    </source>
</evidence>
<dbReference type="RefSeq" id="WP_250428569.1">
    <property type="nucleotide sequence ID" value="NZ_JALPRR010000001.1"/>
</dbReference>
<dbReference type="EMBL" id="JBHUIM010000001">
    <property type="protein sequence ID" value="MFD2246791.1"/>
    <property type="molecule type" value="Genomic_DNA"/>
</dbReference>
<feature type="transmembrane region" description="Helical" evidence="1">
    <location>
        <begin position="180"/>
        <end position="197"/>
    </location>
</feature>
<feature type="transmembrane region" description="Helical" evidence="1">
    <location>
        <begin position="143"/>
        <end position="160"/>
    </location>
</feature>
<keyword evidence="3" id="KW-1185">Reference proteome</keyword>
<feature type="transmembrane region" description="Helical" evidence="1">
    <location>
        <begin position="21"/>
        <end position="43"/>
    </location>
</feature>
<evidence type="ECO:0000313" key="3">
    <source>
        <dbReference type="Proteomes" id="UP001597374"/>
    </source>
</evidence>
<organism evidence="2 3">
    <name type="scientific">Pontibacter ruber</name>
    <dbReference type="NCBI Taxonomy" id="1343895"/>
    <lineage>
        <taxon>Bacteria</taxon>
        <taxon>Pseudomonadati</taxon>
        <taxon>Bacteroidota</taxon>
        <taxon>Cytophagia</taxon>
        <taxon>Cytophagales</taxon>
        <taxon>Hymenobacteraceae</taxon>
        <taxon>Pontibacter</taxon>
    </lineage>
</organism>
<keyword evidence="1" id="KW-1133">Transmembrane helix</keyword>
<accession>A0ABW5CWF5</accession>
<feature type="transmembrane region" description="Helical" evidence="1">
    <location>
        <begin position="75"/>
        <end position="97"/>
    </location>
</feature>
<feature type="transmembrane region" description="Helical" evidence="1">
    <location>
        <begin position="209"/>
        <end position="226"/>
    </location>
</feature>
<dbReference type="Pfam" id="PF04240">
    <property type="entry name" value="Caroten_synth"/>
    <property type="match status" value="1"/>
</dbReference>
<keyword evidence="1" id="KW-0812">Transmembrane</keyword>
<dbReference type="InterPro" id="IPR007354">
    <property type="entry name" value="CruF-like"/>
</dbReference>
<dbReference type="PANTHER" id="PTHR39419">
    <property type="entry name" value="SLL0814 PROTEIN"/>
    <property type="match status" value="1"/>
</dbReference>
<name>A0ABW5CWF5_9BACT</name>
<reference evidence="3" key="1">
    <citation type="journal article" date="2019" name="Int. J. Syst. Evol. Microbiol.">
        <title>The Global Catalogue of Microorganisms (GCM) 10K type strain sequencing project: providing services to taxonomists for standard genome sequencing and annotation.</title>
        <authorList>
            <consortium name="The Broad Institute Genomics Platform"/>
            <consortium name="The Broad Institute Genome Sequencing Center for Infectious Disease"/>
            <person name="Wu L."/>
            <person name="Ma J."/>
        </authorList>
    </citation>
    <scope>NUCLEOTIDE SEQUENCE [LARGE SCALE GENOMIC DNA]</scope>
    <source>
        <strain evidence="3">CGMCC 4.1782</strain>
    </source>
</reference>
<protein>
    <submittedName>
        <fullName evidence="2">Carotenoid biosynthesis protein</fullName>
    </submittedName>
</protein>
<evidence type="ECO:0000313" key="2">
    <source>
        <dbReference type="EMBL" id="MFD2246791.1"/>
    </source>
</evidence>
<feature type="transmembrane region" description="Helical" evidence="1">
    <location>
        <begin position="49"/>
        <end position="68"/>
    </location>
</feature>
<dbReference type="PANTHER" id="PTHR39419:SF1">
    <property type="entry name" value="SLL0814 PROTEIN"/>
    <property type="match status" value="1"/>
</dbReference>
<gene>
    <name evidence="2" type="ORF">ACFSKP_11035</name>
</gene>
<keyword evidence="1" id="KW-0472">Membrane</keyword>
<comment type="caution">
    <text evidence="2">The sequence shown here is derived from an EMBL/GenBank/DDBJ whole genome shotgun (WGS) entry which is preliminary data.</text>
</comment>
<sequence length="227" mass="25956">MPDTIQTQRAATSILQKLHPYAFSVALFVLVLFHAVGFWGLLFSNDPEYFQTLTPMNLLLTYALLFAFHKRWNSTFILFAVVVAVAGFMAEVVGIHTGLLFGNYSYGAALGTKLFEVPLLIGLNWLMLVYTTGHIANYTSLHWLAKALLAALLMVGLDFFIEPVAMRFDFWSWNGDRIPWSNYIGWLGLSLLLQVYFQRTAIYKRNRLAPFVYLVQLVFFLGLYLFI</sequence>
<dbReference type="Proteomes" id="UP001597374">
    <property type="component" value="Unassembled WGS sequence"/>
</dbReference>
<feature type="transmembrane region" description="Helical" evidence="1">
    <location>
        <begin position="117"/>
        <end position="136"/>
    </location>
</feature>